<dbReference type="PANTHER" id="PTHR43669">
    <property type="entry name" value="5-KETO-D-GLUCONATE 5-REDUCTASE"/>
    <property type="match status" value="1"/>
</dbReference>
<sequence length="248" mass="26107">MNRLDGKRALITGGTTGIGLETAKQFLAEGARLIVTGSNPENLKKAQAELGDQVTVVAAEATDMDAQRRLARTVADTFGQLDVVFLNAGISIWQPFEDWDEQTFDRQLTINFKSPFFLLQALLPHLASPASVIVTGSNSAHGGFDRANAYAATKAALASLAPSLSRELTGRGVRVNTVSPGVIDTPLYSKLGIPAEYYDSAMEGIRAGIPAGRFGTAREIAAAVVYLASDDSAFALGSDFVVDGGATL</sequence>
<protein>
    <submittedName>
        <fullName evidence="4">SDR family oxidoreductase</fullName>
    </submittedName>
</protein>
<feature type="domain" description="Ketoreductase" evidence="3">
    <location>
        <begin position="7"/>
        <end position="186"/>
    </location>
</feature>
<dbReference type="Gene3D" id="3.40.50.720">
    <property type="entry name" value="NAD(P)-binding Rossmann-like Domain"/>
    <property type="match status" value="1"/>
</dbReference>
<keyword evidence="5" id="KW-1185">Reference proteome</keyword>
<dbReference type="InterPro" id="IPR020904">
    <property type="entry name" value="Sc_DH/Rdtase_CS"/>
</dbReference>
<organism evidence="4 5">
    <name type="scientific">Actinacidiphila acididurans</name>
    <dbReference type="NCBI Taxonomy" id="2784346"/>
    <lineage>
        <taxon>Bacteria</taxon>
        <taxon>Bacillati</taxon>
        <taxon>Actinomycetota</taxon>
        <taxon>Actinomycetes</taxon>
        <taxon>Kitasatosporales</taxon>
        <taxon>Streptomycetaceae</taxon>
        <taxon>Actinacidiphila</taxon>
    </lineage>
</organism>
<comment type="caution">
    <text evidence="4">The sequence shown here is derived from an EMBL/GenBank/DDBJ whole genome shotgun (WGS) entry which is preliminary data.</text>
</comment>
<comment type="similarity">
    <text evidence="1">Belongs to the short-chain dehydrogenases/reductases (SDR) family.</text>
</comment>
<evidence type="ECO:0000256" key="2">
    <source>
        <dbReference type="ARBA" id="ARBA00023002"/>
    </source>
</evidence>
<dbReference type="EMBL" id="JADKYB010000008">
    <property type="protein sequence ID" value="MBM9506152.1"/>
    <property type="molecule type" value="Genomic_DNA"/>
</dbReference>
<dbReference type="SUPFAM" id="SSF51735">
    <property type="entry name" value="NAD(P)-binding Rossmann-fold domains"/>
    <property type="match status" value="1"/>
</dbReference>
<keyword evidence="2" id="KW-0560">Oxidoreductase</keyword>
<proteinExistence type="inferred from homology"/>
<evidence type="ECO:0000313" key="5">
    <source>
        <dbReference type="Proteomes" id="UP000749040"/>
    </source>
</evidence>
<dbReference type="PANTHER" id="PTHR43669:SF3">
    <property type="entry name" value="ALCOHOL DEHYDROGENASE, PUTATIVE (AFU_ORTHOLOGUE AFUA_3G03445)-RELATED"/>
    <property type="match status" value="1"/>
</dbReference>
<dbReference type="Pfam" id="PF13561">
    <property type="entry name" value="adh_short_C2"/>
    <property type="match status" value="1"/>
</dbReference>
<accession>A0ABS2TTK7</accession>
<dbReference type="NCBIfam" id="NF005075">
    <property type="entry name" value="PRK06500.1"/>
    <property type="match status" value="1"/>
</dbReference>
<evidence type="ECO:0000259" key="3">
    <source>
        <dbReference type="SMART" id="SM00822"/>
    </source>
</evidence>
<dbReference type="CDD" id="cd05233">
    <property type="entry name" value="SDR_c"/>
    <property type="match status" value="1"/>
</dbReference>
<evidence type="ECO:0000256" key="1">
    <source>
        <dbReference type="ARBA" id="ARBA00006484"/>
    </source>
</evidence>
<gene>
    <name evidence="4" type="ORF">ITX44_16650</name>
</gene>
<dbReference type="InterPro" id="IPR036291">
    <property type="entry name" value="NAD(P)-bd_dom_sf"/>
</dbReference>
<dbReference type="PRINTS" id="PR00081">
    <property type="entry name" value="GDHRDH"/>
</dbReference>
<dbReference type="InterPro" id="IPR002347">
    <property type="entry name" value="SDR_fam"/>
</dbReference>
<dbReference type="Proteomes" id="UP000749040">
    <property type="component" value="Unassembled WGS sequence"/>
</dbReference>
<name>A0ABS2TTK7_9ACTN</name>
<dbReference type="InterPro" id="IPR057326">
    <property type="entry name" value="KR_dom"/>
</dbReference>
<dbReference type="SMART" id="SM00822">
    <property type="entry name" value="PKS_KR"/>
    <property type="match status" value="1"/>
</dbReference>
<dbReference type="PRINTS" id="PR00080">
    <property type="entry name" value="SDRFAMILY"/>
</dbReference>
<dbReference type="RefSeq" id="WP_205358018.1">
    <property type="nucleotide sequence ID" value="NZ_JADKYB010000008.1"/>
</dbReference>
<evidence type="ECO:0000313" key="4">
    <source>
        <dbReference type="EMBL" id="MBM9506152.1"/>
    </source>
</evidence>
<reference evidence="4 5" key="1">
    <citation type="submission" date="2021-01" db="EMBL/GenBank/DDBJ databases">
        <title>Streptomyces acididurans sp. nov., isolated from a peat swamp forest soil.</title>
        <authorList>
            <person name="Chantavorakit T."/>
            <person name="Duangmal K."/>
        </authorList>
    </citation>
    <scope>NUCLEOTIDE SEQUENCE [LARGE SCALE GENOMIC DNA]</scope>
    <source>
        <strain evidence="4 5">KK5PA1</strain>
    </source>
</reference>
<dbReference type="PROSITE" id="PS00061">
    <property type="entry name" value="ADH_SHORT"/>
    <property type="match status" value="1"/>
</dbReference>